<dbReference type="InterPro" id="IPR011990">
    <property type="entry name" value="TPR-like_helical_dom_sf"/>
</dbReference>
<dbReference type="EMBL" id="JAUKUC010000001">
    <property type="protein sequence ID" value="MDO1513156.1"/>
    <property type="molecule type" value="Genomic_DNA"/>
</dbReference>
<sequence length="651" mass="72949">MTERTNYVYFLFLAIVLVGTATHAQDRKVKSAQNEFKNYAYAEAIEAYEQLVEDGYETKDIYKNLGDSYYQKADYNAAAHWYGQLFALNDSTIEAEYEYRYAHTLKSVGDYKASNEWMKTFSANNPQDLRAIKFLEDTQYLENIKAKASRYDINNVAINSPASDFAPSLKGSELVFSTARDSGKISKNLHKWNNRPFSNLYSATVLEDGTFTDPMRLSKKLNKKTHETSTAFTKDGKTVYFTRNNSKNGNFARDDKGLSRLKIYKATLQDGEWMHITELPFNSDNYSVAHPTLSADERKMYFASDMPGTYGKSDIFVVKINEDGSFGTPKNLGNQVNTESRETFPHITQENILYFASDGHPGLGGLDVFATRINDHLDQGFVVNVGEPVNSEQDDFSFVIDENSKTGFFASNREGGVGSDDIYSFKETEEIVLECQKEIKGIVSIKDTGKALQGAKITLYDDKDNKVAESISGKKGGFNLVGPCGTGTYRVEGAKLDYEKDATSFMWNGTKAADEIALQLAPVVKTPSMGSDLTTFLGLSPIYFDLDKSFIRQDALTTLNEVIAYMKQYPEIKIEVRSHTDASAGTAYNLRLSERRVKATLAYLEENGIDKARLSGHGFGETQLLNDCVTKDVCNDAQHQINRRSEFIVVE</sequence>
<dbReference type="InterPro" id="IPR019734">
    <property type="entry name" value="TPR_rpt"/>
</dbReference>
<dbReference type="SUPFAM" id="SSF49478">
    <property type="entry name" value="Cna protein B-type domain"/>
    <property type="match status" value="1"/>
</dbReference>
<dbReference type="InterPro" id="IPR036737">
    <property type="entry name" value="OmpA-like_sf"/>
</dbReference>
<organism evidence="7 8">
    <name type="scientific">Maribacter confluentis</name>
    <dbReference type="NCBI Taxonomy" id="1656093"/>
    <lineage>
        <taxon>Bacteria</taxon>
        <taxon>Pseudomonadati</taxon>
        <taxon>Bacteroidota</taxon>
        <taxon>Flavobacteriia</taxon>
        <taxon>Flavobacteriales</taxon>
        <taxon>Flavobacteriaceae</taxon>
        <taxon>Maribacter</taxon>
    </lineage>
</organism>
<name>A0ABT8RQK8_9FLAO</name>
<dbReference type="Gene3D" id="3.30.1330.60">
    <property type="entry name" value="OmpA-like domain"/>
    <property type="match status" value="1"/>
</dbReference>
<dbReference type="InterPro" id="IPR006664">
    <property type="entry name" value="OMP_bac"/>
</dbReference>
<evidence type="ECO:0000313" key="7">
    <source>
        <dbReference type="EMBL" id="MDO1513156.1"/>
    </source>
</evidence>
<gene>
    <name evidence="7" type="ORF">Q2T41_10860</name>
</gene>
<dbReference type="InterPro" id="IPR006665">
    <property type="entry name" value="OmpA-like"/>
</dbReference>
<evidence type="ECO:0000259" key="6">
    <source>
        <dbReference type="PROSITE" id="PS51123"/>
    </source>
</evidence>
<proteinExistence type="predicted"/>
<evidence type="ECO:0000256" key="4">
    <source>
        <dbReference type="PROSITE-ProRule" id="PRU00339"/>
    </source>
</evidence>
<dbReference type="CDD" id="cd07185">
    <property type="entry name" value="OmpA_C-like"/>
    <property type="match status" value="1"/>
</dbReference>
<dbReference type="SUPFAM" id="SSF82171">
    <property type="entry name" value="DPP6 N-terminal domain-like"/>
    <property type="match status" value="1"/>
</dbReference>
<comment type="subcellular location">
    <subcellularLocation>
        <location evidence="1">Cell outer membrane</location>
    </subcellularLocation>
</comment>
<dbReference type="RefSeq" id="WP_304436104.1">
    <property type="nucleotide sequence ID" value="NZ_JAUKUC010000001.1"/>
</dbReference>
<dbReference type="Gene3D" id="1.25.40.10">
    <property type="entry name" value="Tetratricopeptide repeat domain"/>
    <property type="match status" value="1"/>
</dbReference>
<dbReference type="PROSITE" id="PS51123">
    <property type="entry name" value="OMPA_2"/>
    <property type="match status" value="1"/>
</dbReference>
<dbReference type="SUPFAM" id="SSF103088">
    <property type="entry name" value="OmpA-like"/>
    <property type="match status" value="1"/>
</dbReference>
<feature type="repeat" description="TPR" evidence="4">
    <location>
        <begin position="59"/>
        <end position="92"/>
    </location>
</feature>
<reference evidence="7" key="2">
    <citation type="submission" date="2023-06" db="EMBL/GenBank/DDBJ databases">
        <authorList>
            <person name="Lucena T."/>
            <person name="Sun Q."/>
        </authorList>
    </citation>
    <scope>NUCLEOTIDE SEQUENCE</scope>
    <source>
        <strain evidence="7">CECT 8869</strain>
    </source>
</reference>
<dbReference type="InterPro" id="IPR011659">
    <property type="entry name" value="WD40"/>
</dbReference>
<evidence type="ECO:0000313" key="8">
    <source>
        <dbReference type="Proteomes" id="UP001168579"/>
    </source>
</evidence>
<dbReference type="InterPro" id="IPR050330">
    <property type="entry name" value="Bact_OuterMem_StrucFunc"/>
</dbReference>
<dbReference type="InterPro" id="IPR011042">
    <property type="entry name" value="6-blade_b-propeller_TolB-like"/>
</dbReference>
<evidence type="ECO:0000256" key="3">
    <source>
        <dbReference type="ARBA" id="ARBA00023237"/>
    </source>
</evidence>
<keyword evidence="8" id="KW-1185">Reference proteome</keyword>
<dbReference type="Pfam" id="PF07676">
    <property type="entry name" value="PD40"/>
    <property type="match status" value="2"/>
</dbReference>
<dbReference type="PRINTS" id="PR01021">
    <property type="entry name" value="OMPADOMAIN"/>
</dbReference>
<protein>
    <submittedName>
        <fullName evidence="7">OmpA family protein</fullName>
    </submittedName>
</protein>
<dbReference type="PANTHER" id="PTHR30329:SF21">
    <property type="entry name" value="LIPOPROTEIN YIAD-RELATED"/>
    <property type="match status" value="1"/>
</dbReference>
<feature type="domain" description="OmpA-like" evidence="6">
    <location>
        <begin position="531"/>
        <end position="651"/>
    </location>
</feature>
<dbReference type="Proteomes" id="UP001168579">
    <property type="component" value="Unassembled WGS sequence"/>
</dbReference>
<accession>A0ABT8RQK8</accession>
<evidence type="ECO:0000256" key="1">
    <source>
        <dbReference type="ARBA" id="ARBA00004442"/>
    </source>
</evidence>
<dbReference type="Gene3D" id="2.120.10.30">
    <property type="entry name" value="TolB, C-terminal domain"/>
    <property type="match status" value="1"/>
</dbReference>
<evidence type="ECO:0000256" key="5">
    <source>
        <dbReference type="PROSITE-ProRule" id="PRU00473"/>
    </source>
</evidence>
<comment type="caution">
    <text evidence="7">The sequence shown here is derived from an EMBL/GenBank/DDBJ whole genome shotgun (WGS) entry which is preliminary data.</text>
</comment>
<dbReference type="PROSITE" id="PS50005">
    <property type="entry name" value="TPR"/>
    <property type="match status" value="1"/>
</dbReference>
<dbReference type="SUPFAM" id="SSF48452">
    <property type="entry name" value="TPR-like"/>
    <property type="match status" value="1"/>
</dbReference>
<dbReference type="PANTHER" id="PTHR30329">
    <property type="entry name" value="STATOR ELEMENT OF FLAGELLAR MOTOR COMPLEX"/>
    <property type="match status" value="1"/>
</dbReference>
<reference evidence="7" key="1">
    <citation type="journal article" date="2014" name="Int. J. Syst. Evol. Microbiol.">
        <title>Complete genome of a new Firmicutes species belonging to the dominant human colonic microbiota ('Ruminococcus bicirculans') reveals two chromosomes and a selective capacity to utilize plant glucans.</title>
        <authorList>
            <consortium name="NISC Comparative Sequencing Program"/>
            <person name="Wegmann U."/>
            <person name="Louis P."/>
            <person name="Goesmann A."/>
            <person name="Henrissat B."/>
            <person name="Duncan S.H."/>
            <person name="Flint H.J."/>
        </authorList>
    </citation>
    <scope>NUCLEOTIDE SEQUENCE</scope>
    <source>
        <strain evidence="7">CECT 8869</strain>
    </source>
</reference>
<keyword evidence="2 5" id="KW-0472">Membrane</keyword>
<keyword evidence="4" id="KW-0802">TPR repeat</keyword>
<evidence type="ECO:0000256" key="2">
    <source>
        <dbReference type="ARBA" id="ARBA00023136"/>
    </source>
</evidence>
<dbReference type="Pfam" id="PF00691">
    <property type="entry name" value="OmpA"/>
    <property type="match status" value="1"/>
</dbReference>
<keyword evidence="3" id="KW-0998">Cell outer membrane</keyword>